<evidence type="ECO:0000256" key="1">
    <source>
        <dbReference type="SAM" id="MobiDB-lite"/>
    </source>
</evidence>
<feature type="compositionally biased region" description="Basic and acidic residues" evidence="1">
    <location>
        <begin position="88"/>
        <end position="97"/>
    </location>
</feature>
<dbReference type="EMBL" id="JAQGDS010000003">
    <property type="protein sequence ID" value="KAJ6262165.1"/>
    <property type="molecule type" value="Genomic_DNA"/>
</dbReference>
<gene>
    <name evidence="2" type="ORF">Dda_2970</name>
</gene>
<protein>
    <submittedName>
        <fullName evidence="2">Uncharacterized protein</fullName>
    </submittedName>
</protein>
<evidence type="ECO:0000313" key="3">
    <source>
        <dbReference type="Proteomes" id="UP001221413"/>
    </source>
</evidence>
<feature type="region of interest" description="Disordered" evidence="1">
    <location>
        <begin position="1"/>
        <end position="29"/>
    </location>
</feature>
<name>A0AAD6NLC6_DREDA</name>
<sequence>MRWRTRWQEESAGTSEIAGDEDVEAGANWHSSSRLREGLARRLSGNEDDDVEMRSVNLVAEAVSEPASRSRSSNWMTMMLRGGGGLGERTRRGLERVEVDEEQKKKKKERLFDGVVS</sequence>
<feature type="region of interest" description="Disordered" evidence="1">
    <location>
        <begin position="81"/>
        <end position="117"/>
    </location>
</feature>
<evidence type="ECO:0000313" key="2">
    <source>
        <dbReference type="EMBL" id="KAJ6262165.1"/>
    </source>
</evidence>
<dbReference type="Proteomes" id="UP001221413">
    <property type="component" value="Unassembled WGS sequence"/>
</dbReference>
<organism evidence="2 3">
    <name type="scientific">Drechslerella dactyloides</name>
    <name type="common">Nematode-trapping fungus</name>
    <name type="synonym">Arthrobotrys dactyloides</name>
    <dbReference type="NCBI Taxonomy" id="74499"/>
    <lineage>
        <taxon>Eukaryota</taxon>
        <taxon>Fungi</taxon>
        <taxon>Dikarya</taxon>
        <taxon>Ascomycota</taxon>
        <taxon>Pezizomycotina</taxon>
        <taxon>Orbiliomycetes</taxon>
        <taxon>Orbiliales</taxon>
        <taxon>Orbiliaceae</taxon>
        <taxon>Drechslerella</taxon>
    </lineage>
</organism>
<proteinExistence type="predicted"/>
<keyword evidence="3" id="KW-1185">Reference proteome</keyword>
<accession>A0AAD6NLC6</accession>
<comment type="caution">
    <text evidence="2">The sequence shown here is derived from an EMBL/GenBank/DDBJ whole genome shotgun (WGS) entry which is preliminary data.</text>
</comment>
<reference evidence="2" key="1">
    <citation type="submission" date="2023-01" db="EMBL/GenBank/DDBJ databases">
        <title>The chitinases involved in constricting ring structure development in the nematode-trapping fungus Drechslerella dactyloides.</title>
        <authorList>
            <person name="Wang R."/>
            <person name="Zhang L."/>
            <person name="Tang P."/>
            <person name="Li S."/>
            <person name="Liang L."/>
        </authorList>
    </citation>
    <scope>NUCLEOTIDE SEQUENCE</scope>
    <source>
        <strain evidence="2">YMF1.00031</strain>
    </source>
</reference>
<dbReference type="AlphaFoldDB" id="A0AAD6NLC6"/>